<dbReference type="GO" id="GO:0005737">
    <property type="term" value="C:cytoplasm"/>
    <property type="evidence" value="ECO:0007669"/>
    <property type="project" value="UniProtKB-SubCell"/>
</dbReference>
<sequence length="282" mass="30809">MSFDASEQQLRQRVNLLVEGVRFVVDVDSLRAHPDTMLGRMFQSGFIESTATGSYDGLVGYGTAHVPSGTTTCEEDDADVDDDDAEEDEEVEVSGTSSVCSGGRTADVEHWMASASTSTSHGVGSGAVSGVTHSAPASYRSHRGSLCGGGCGGLRRSRQDRRRTQRRHRHPSLQSQATNTSTDVCLSGAGVAANVFRVILDYYLLGKMTCPPDVSVRQLKEACEYFLIPFNHETISCSNLRKSTTNEQNDTISYLKICYQNYTHLNVNFPDHEDRSTIITIH</sequence>
<feature type="region of interest" description="Disordered" evidence="3">
    <location>
        <begin position="117"/>
        <end position="179"/>
    </location>
</feature>
<reference evidence="7" key="1">
    <citation type="submission" date="2017-02" db="UniProtKB">
        <authorList>
            <consortium name="WormBaseParasite"/>
        </authorList>
    </citation>
    <scope>IDENTIFICATION</scope>
</reference>
<dbReference type="OrthoDB" id="10034757at2759"/>
<dbReference type="STRING" id="6205.A0A0R3WW57"/>
<name>A0A0R3WW57_HYDTA</name>
<evidence type="ECO:0000259" key="4">
    <source>
        <dbReference type="Pfam" id="PF16017"/>
    </source>
</evidence>
<dbReference type="EMBL" id="UYWX01005853">
    <property type="protein sequence ID" value="VDM25992.1"/>
    <property type="molecule type" value="Genomic_DNA"/>
</dbReference>
<dbReference type="AlphaFoldDB" id="A0A0R3WW57"/>
<feature type="compositionally biased region" description="Low complexity" evidence="3">
    <location>
        <begin position="117"/>
        <end position="135"/>
    </location>
</feature>
<evidence type="ECO:0000313" key="5">
    <source>
        <dbReference type="EMBL" id="VDM25992.1"/>
    </source>
</evidence>
<proteinExistence type="predicted"/>
<evidence type="ECO:0000313" key="7">
    <source>
        <dbReference type="WBParaSite" id="TTAC_0000499701-mRNA-1"/>
    </source>
</evidence>
<dbReference type="Proteomes" id="UP000274429">
    <property type="component" value="Unassembled WGS sequence"/>
</dbReference>
<feature type="domain" description="BTBD10/KCTD20 BTB/POZ" evidence="4">
    <location>
        <begin position="179"/>
        <end position="242"/>
    </location>
</feature>
<evidence type="ECO:0000256" key="3">
    <source>
        <dbReference type="SAM" id="MobiDB-lite"/>
    </source>
</evidence>
<dbReference type="InterPro" id="IPR011333">
    <property type="entry name" value="SKP1/BTB/POZ_sf"/>
</dbReference>
<evidence type="ECO:0000313" key="6">
    <source>
        <dbReference type="Proteomes" id="UP000274429"/>
    </source>
</evidence>
<dbReference type="PANTHER" id="PTHR21637">
    <property type="entry name" value="BTB/POZ DOMAIN-CONTAINING PROTEIN 10-RELATED"/>
    <property type="match status" value="1"/>
</dbReference>
<dbReference type="WBParaSite" id="TTAC_0000499701-mRNA-1">
    <property type="protein sequence ID" value="TTAC_0000499701-mRNA-1"/>
    <property type="gene ID" value="TTAC_0000499701"/>
</dbReference>
<organism evidence="7">
    <name type="scientific">Hydatigena taeniaeformis</name>
    <name type="common">Feline tapeworm</name>
    <name type="synonym">Taenia taeniaeformis</name>
    <dbReference type="NCBI Taxonomy" id="6205"/>
    <lineage>
        <taxon>Eukaryota</taxon>
        <taxon>Metazoa</taxon>
        <taxon>Spiralia</taxon>
        <taxon>Lophotrochozoa</taxon>
        <taxon>Platyhelminthes</taxon>
        <taxon>Cestoda</taxon>
        <taxon>Eucestoda</taxon>
        <taxon>Cyclophyllidea</taxon>
        <taxon>Taeniidae</taxon>
        <taxon>Hydatigera</taxon>
    </lineage>
</organism>
<dbReference type="InterPro" id="IPR039886">
    <property type="entry name" value="BTBD10/KCTD20"/>
</dbReference>
<dbReference type="PANTHER" id="PTHR21637:SF0">
    <property type="entry name" value="AT10158P"/>
    <property type="match status" value="1"/>
</dbReference>
<feature type="compositionally biased region" description="Acidic residues" evidence="3">
    <location>
        <begin position="73"/>
        <end position="92"/>
    </location>
</feature>
<keyword evidence="2" id="KW-0963">Cytoplasm</keyword>
<dbReference type="SUPFAM" id="SSF54695">
    <property type="entry name" value="POZ domain"/>
    <property type="match status" value="2"/>
</dbReference>
<protein>
    <submittedName>
        <fullName evidence="7">BTB domain-containing protein</fullName>
    </submittedName>
</protein>
<keyword evidence="6" id="KW-1185">Reference proteome</keyword>
<evidence type="ECO:0000256" key="1">
    <source>
        <dbReference type="ARBA" id="ARBA00004496"/>
    </source>
</evidence>
<evidence type="ECO:0000256" key="2">
    <source>
        <dbReference type="ARBA" id="ARBA00022490"/>
    </source>
</evidence>
<reference evidence="5 6" key="2">
    <citation type="submission" date="2018-11" db="EMBL/GenBank/DDBJ databases">
        <authorList>
            <consortium name="Pathogen Informatics"/>
        </authorList>
    </citation>
    <scope>NUCLEOTIDE SEQUENCE [LARGE SCALE GENOMIC DNA]</scope>
</reference>
<dbReference type="GO" id="GO:0042327">
    <property type="term" value="P:positive regulation of phosphorylation"/>
    <property type="evidence" value="ECO:0007669"/>
    <property type="project" value="TreeGrafter"/>
</dbReference>
<dbReference type="Gene3D" id="3.30.710.10">
    <property type="entry name" value="Potassium Channel Kv1.1, Chain A"/>
    <property type="match status" value="2"/>
</dbReference>
<dbReference type="InterPro" id="IPR039885">
    <property type="entry name" value="BTBD10/KCTD20_BTB/POZ"/>
</dbReference>
<dbReference type="Pfam" id="PF16017">
    <property type="entry name" value="BTB_3"/>
    <property type="match status" value="2"/>
</dbReference>
<accession>A0A0R3WW57</accession>
<feature type="compositionally biased region" description="Basic residues" evidence="3">
    <location>
        <begin position="155"/>
        <end position="171"/>
    </location>
</feature>
<feature type="region of interest" description="Disordered" evidence="3">
    <location>
        <begin position="67"/>
        <end position="103"/>
    </location>
</feature>
<comment type="subcellular location">
    <subcellularLocation>
        <location evidence="1">Cytoplasm</location>
    </subcellularLocation>
</comment>
<gene>
    <name evidence="5" type="ORF">TTAC_LOCUS4982</name>
</gene>
<feature type="domain" description="BTBD10/KCTD20 BTB/POZ" evidence="4">
    <location>
        <begin position="13"/>
        <end position="50"/>
    </location>
</feature>